<dbReference type="InterPro" id="IPR001509">
    <property type="entry name" value="Epimerase_deHydtase"/>
</dbReference>
<evidence type="ECO:0000313" key="5">
    <source>
        <dbReference type="Proteomes" id="UP001498421"/>
    </source>
</evidence>
<name>A0ABR1I826_9HYPO</name>
<keyword evidence="5" id="KW-1185">Reference proteome</keyword>
<feature type="domain" description="NAD-dependent epimerase/dehydratase" evidence="3">
    <location>
        <begin position="6"/>
        <end position="207"/>
    </location>
</feature>
<dbReference type="PANTHER" id="PTHR10366">
    <property type="entry name" value="NAD DEPENDENT EPIMERASE/DEHYDRATASE"/>
    <property type="match status" value="1"/>
</dbReference>
<proteinExistence type="inferred from homology"/>
<dbReference type="Pfam" id="PF01370">
    <property type="entry name" value="Epimerase"/>
    <property type="match status" value="1"/>
</dbReference>
<comment type="similarity">
    <text evidence="2">Belongs to the NAD(P)-dependent epimerase/dehydratase family. Dihydroflavonol-4-reductase subfamily.</text>
</comment>
<evidence type="ECO:0000259" key="3">
    <source>
        <dbReference type="Pfam" id="PF01370"/>
    </source>
</evidence>
<gene>
    <name evidence="4" type="ORF">QQZ08_004063</name>
</gene>
<accession>A0ABR1I826</accession>
<dbReference type="Proteomes" id="UP001498421">
    <property type="component" value="Unassembled WGS sequence"/>
</dbReference>
<organism evidence="4 5">
    <name type="scientific">Neonectria magnoliae</name>
    <dbReference type="NCBI Taxonomy" id="2732573"/>
    <lineage>
        <taxon>Eukaryota</taxon>
        <taxon>Fungi</taxon>
        <taxon>Dikarya</taxon>
        <taxon>Ascomycota</taxon>
        <taxon>Pezizomycotina</taxon>
        <taxon>Sordariomycetes</taxon>
        <taxon>Hypocreomycetidae</taxon>
        <taxon>Hypocreales</taxon>
        <taxon>Nectriaceae</taxon>
        <taxon>Neonectria</taxon>
    </lineage>
</organism>
<reference evidence="4 5" key="1">
    <citation type="journal article" date="2025" name="Microbiol. Resour. Announc.">
        <title>Draft genome sequences for Neonectria magnoliae and Neonectria punicea, canker pathogens of Liriodendron tulipifera and Acer saccharum in West Virginia.</title>
        <authorList>
            <person name="Petronek H.M."/>
            <person name="Kasson M.T."/>
            <person name="Metheny A.M."/>
            <person name="Stauder C.M."/>
            <person name="Lovett B."/>
            <person name="Lynch S.C."/>
            <person name="Garnas J.R."/>
            <person name="Kasson L.R."/>
            <person name="Stajich J.E."/>
        </authorList>
    </citation>
    <scope>NUCLEOTIDE SEQUENCE [LARGE SCALE GENOMIC DNA]</scope>
    <source>
        <strain evidence="4 5">NRRL 64651</strain>
    </source>
</reference>
<evidence type="ECO:0000256" key="1">
    <source>
        <dbReference type="ARBA" id="ARBA00023002"/>
    </source>
</evidence>
<protein>
    <recommendedName>
        <fullName evidence="3">NAD-dependent epimerase/dehydratase domain-containing protein</fullName>
    </recommendedName>
</protein>
<dbReference type="InterPro" id="IPR036291">
    <property type="entry name" value="NAD(P)-bd_dom_sf"/>
</dbReference>
<dbReference type="InterPro" id="IPR050425">
    <property type="entry name" value="NAD(P)_dehydrat-like"/>
</dbReference>
<dbReference type="PANTHER" id="PTHR10366:SF812">
    <property type="entry name" value="VPS9 DOMAIN-CONTAINING PROTEIN"/>
    <property type="match status" value="1"/>
</dbReference>
<keyword evidence="1" id="KW-0560">Oxidoreductase</keyword>
<evidence type="ECO:0000256" key="2">
    <source>
        <dbReference type="ARBA" id="ARBA00023445"/>
    </source>
</evidence>
<comment type="caution">
    <text evidence="4">The sequence shown here is derived from an EMBL/GenBank/DDBJ whole genome shotgun (WGS) entry which is preliminary data.</text>
</comment>
<evidence type="ECO:0000313" key="4">
    <source>
        <dbReference type="EMBL" id="KAK7429471.1"/>
    </source>
</evidence>
<dbReference type="EMBL" id="JAZAVK010000029">
    <property type="protein sequence ID" value="KAK7429471.1"/>
    <property type="molecule type" value="Genomic_DNA"/>
</dbReference>
<dbReference type="SUPFAM" id="SSF51735">
    <property type="entry name" value="NAD(P)-binding Rossmann-fold domains"/>
    <property type="match status" value="1"/>
</dbReference>
<dbReference type="Gene3D" id="3.40.50.720">
    <property type="entry name" value="NAD(P)-binding Rossmann-like Domain"/>
    <property type="match status" value="1"/>
</dbReference>
<sequence length="350" mass="36964">MTGELALITGVSGHIGFRVLAEALKAGYRTRAVVRTASHVEKIKSTASVMPFLSQLDFAIIPDLGADHAFDVHIHGVSCTIHVAAPQFTSTDVPISVADFAAPTIKFTKNILEAASKASSVKRVVITSSITTLLTGEGIQGNSDIVYNFQSPVAKDLVSPPPKEAVGPVAYVISKVLSTQLVLEYVATTRPRYSVVNILPGTTIGRSELASDFKELMSGSNIVALAPLIGVSLPPVHSVVSHIDDVAVAHVKALDIDVIPGTIGNILPIVNTAANPDAFTWDDIVNIVKSKFPAAIEGNVFPLEGTVPKLKTLVDTSEDEKVPGIKFKTYEEAVVGLIGQFLQLAQTAGK</sequence>